<feature type="transmembrane region" description="Helical" evidence="1">
    <location>
        <begin position="132"/>
        <end position="153"/>
    </location>
</feature>
<gene>
    <name evidence="3" type="ORF">PNOK_0025600</name>
</gene>
<feature type="transmembrane region" description="Helical" evidence="1">
    <location>
        <begin position="91"/>
        <end position="120"/>
    </location>
</feature>
<evidence type="ECO:0000256" key="1">
    <source>
        <dbReference type="SAM" id="Phobius"/>
    </source>
</evidence>
<reference evidence="3 4" key="1">
    <citation type="journal article" date="2017" name="Mol. Ecol.">
        <title>Comparative and population genomic landscape of Phellinus noxius: A hypervariable fungus causing root rot in trees.</title>
        <authorList>
            <person name="Chung C.L."/>
            <person name="Lee T.J."/>
            <person name="Akiba M."/>
            <person name="Lee H.H."/>
            <person name="Kuo T.H."/>
            <person name="Liu D."/>
            <person name="Ke H.M."/>
            <person name="Yokoi T."/>
            <person name="Roa M.B."/>
            <person name="Lu M.J."/>
            <person name="Chang Y.Y."/>
            <person name="Ann P.J."/>
            <person name="Tsai J.N."/>
            <person name="Chen C.Y."/>
            <person name="Tzean S.S."/>
            <person name="Ota Y."/>
            <person name="Hattori T."/>
            <person name="Sahashi N."/>
            <person name="Liou R.F."/>
            <person name="Kikuchi T."/>
            <person name="Tsai I.J."/>
        </authorList>
    </citation>
    <scope>NUCLEOTIDE SEQUENCE [LARGE SCALE GENOMIC DNA]</scope>
    <source>
        <strain evidence="3 4">FFPRI411160</strain>
    </source>
</reference>
<organism evidence="3 4">
    <name type="scientific">Pyrrhoderma noxium</name>
    <dbReference type="NCBI Taxonomy" id="2282107"/>
    <lineage>
        <taxon>Eukaryota</taxon>
        <taxon>Fungi</taxon>
        <taxon>Dikarya</taxon>
        <taxon>Basidiomycota</taxon>
        <taxon>Agaricomycotina</taxon>
        <taxon>Agaricomycetes</taxon>
        <taxon>Hymenochaetales</taxon>
        <taxon>Hymenochaetaceae</taxon>
        <taxon>Pyrrhoderma</taxon>
    </lineage>
</organism>
<dbReference type="Proteomes" id="UP000217199">
    <property type="component" value="Unassembled WGS sequence"/>
</dbReference>
<keyword evidence="1" id="KW-1133">Transmembrane helix</keyword>
<name>A0A286UUE0_9AGAM</name>
<evidence type="ECO:0000259" key="2">
    <source>
        <dbReference type="Pfam" id="PF20151"/>
    </source>
</evidence>
<dbReference type="AlphaFoldDB" id="A0A286UUE0"/>
<dbReference type="InParanoid" id="A0A286UUE0"/>
<evidence type="ECO:0000313" key="4">
    <source>
        <dbReference type="Proteomes" id="UP000217199"/>
    </source>
</evidence>
<feature type="transmembrane region" description="Helical" evidence="1">
    <location>
        <begin position="192"/>
        <end position="212"/>
    </location>
</feature>
<feature type="transmembrane region" description="Helical" evidence="1">
    <location>
        <begin position="233"/>
        <end position="251"/>
    </location>
</feature>
<proteinExistence type="predicted"/>
<protein>
    <recommendedName>
        <fullName evidence="2">DUF6533 domain-containing protein</fullName>
    </recommendedName>
</protein>
<evidence type="ECO:0000313" key="3">
    <source>
        <dbReference type="EMBL" id="PAV23188.1"/>
    </source>
</evidence>
<dbReference type="OrthoDB" id="2745134at2759"/>
<dbReference type="InterPro" id="IPR045340">
    <property type="entry name" value="DUF6533"/>
</dbReference>
<sequence>MPRLSSRGFFNFKYEHYLSTAYHPVAPMSEGIPHYTFGDTALGTKYAFSAFCTLFFYDFLLTVQDEIIYIWRRRFSLDKILLPCGRYNNYFGLLVSAISSSIFFPYAVGIPMTFIPNITIALRMYALYERRWLIGLSLVVYLIAEFSVAMWIYSVPGNHPYKPAEALEDFDAFRICIDLTADRLGNLSSASFQIMQVVYDSIVFLLLFLCNIKEMGRNSWRSDLRRALATQGLIYFAVIFSANATWGIMILNAPANLKYAAALPTLLYVLLILRW</sequence>
<comment type="caution">
    <text evidence="3">The sequence shown here is derived from an EMBL/GenBank/DDBJ whole genome shotgun (WGS) entry which is preliminary data.</text>
</comment>
<dbReference type="EMBL" id="NBII01000001">
    <property type="protein sequence ID" value="PAV23188.1"/>
    <property type="molecule type" value="Genomic_DNA"/>
</dbReference>
<keyword evidence="4" id="KW-1185">Reference proteome</keyword>
<dbReference type="STRING" id="2282107.A0A286UUE0"/>
<accession>A0A286UUE0</accession>
<keyword evidence="1" id="KW-0812">Transmembrane</keyword>
<dbReference type="Pfam" id="PF20151">
    <property type="entry name" value="DUF6533"/>
    <property type="match status" value="1"/>
</dbReference>
<keyword evidence="1" id="KW-0472">Membrane</keyword>
<feature type="domain" description="DUF6533" evidence="2">
    <location>
        <begin position="46"/>
        <end position="87"/>
    </location>
</feature>